<feature type="compositionally biased region" description="Low complexity" evidence="1">
    <location>
        <begin position="346"/>
        <end position="357"/>
    </location>
</feature>
<dbReference type="EMBL" id="PGCI01001153">
    <property type="protein sequence ID" value="PLW07169.1"/>
    <property type="molecule type" value="Genomic_DNA"/>
</dbReference>
<comment type="caution">
    <text evidence="2">The sequence shown here is derived from an EMBL/GenBank/DDBJ whole genome shotgun (WGS) entry which is preliminary data.</text>
</comment>
<dbReference type="AlphaFoldDB" id="A0A2N5S1T2"/>
<protein>
    <submittedName>
        <fullName evidence="2">Uncharacterized protein</fullName>
    </submittedName>
</protein>
<evidence type="ECO:0000313" key="2">
    <source>
        <dbReference type="EMBL" id="PLW07169.1"/>
    </source>
</evidence>
<evidence type="ECO:0000313" key="3">
    <source>
        <dbReference type="Proteomes" id="UP000235392"/>
    </source>
</evidence>
<evidence type="ECO:0000256" key="1">
    <source>
        <dbReference type="SAM" id="MobiDB-lite"/>
    </source>
</evidence>
<feature type="region of interest" description="Disordered" evidence="1">
    <location>
        <begin position="286"/>
        <end position="364"/>
    </location>
</feature>
<gene>
    <name evidence="2" type="ORF">PCASD_26604</name>
</gene>
<feature type="compositionally biased region" description="Low complexity" evidence="1">
    <location>
        <begin position="48"/>
        <end position="64"/>
    </location>
</feature>
<organism evidence="2 3">
    <name type="scientific">Puccinia coronata f. sp. avenae</name>
    <dbReference type="NCBI Taxonomy" id="200324"/>
    <lineage>
        <taxon>Eukaryota</taxon>
        <taxon>Fungi</taxon>
        <taxon>Dikarya</taxon>
        <taxon>Basidiomycota</taxon>
        <taxon>Pucciniomycotina</taxon>
        <taxon>Pucciniomycetes</taxon>
        <taxon>Pucciniales</taxon>
        <taxon>Pucciniaceae</taxon>
        <taxon>Puccinia</taxon>
    </lineage>
</organism>
<proteinExistence type="predicted"/>
<feature type="compositionally biased region" description="Polar residues" evidence="1">
    <location>
        <begin position="65"/>
        <end position="75"/>
    </location>
</feature>
<reference evidence="2 3" key="1">
    <citation type="submission" date="2017-11" db="EMBL/GenBank/DDBJ databases">
        <title>De novo assembly and phasing of dikaryotic genomes from two isolates of Puccinia coronata f. sp. avenae, the causal agent of oat crown rust.</title>
        <authorList>
            <person name="Miller M.E."/>
            <person name="Zhang Y."/>
            <person name="Omidvar V."/>
            <person name="Sperschneider J."/>
            <person name="Schwessinger B."/>
            <person name="Raley C."/>
            <person name="Palmer J.M."/>
            <person name="Garnica D."/>
            <person name="Upadhyaya N."/>
            <person name="Rathjen J."/>
            <person name="Taylor J.M."/>
            <person name="Park R.F."/>
            <person name="Dodds P.N."/>
            <person name="Hirsch C.D."/>
            <person name="Kianian S.F."/>
            <person name="Figueroa M."/>
        </authorList>
    </citation>
    <scope>NUCLEOTIDE SEQUENCE [LARGE SCALE GENOMIC DNA]</scope>
    <source>
        <strain evidence="2">12SD80</strain>
    </source>
</reference>
<feature type="region of interest" description="Disordered" evidence="1">
    <location>
        <begin position="1"/>
        <end position="156"/>
    </location>
</feature>
<dbReference type="Proteomes" id="UP000235392">
    <property type="component" value="Unassembled WGS sequence"/>
</dbReference>
<accession>A0A2N5S1T2</accession>
<sequence>MARTCCFSNRGPPIKPPNKPTSSNKETKSSVEPSASPALLGNPTHLGLPALPSSQAPPNSQAPPETNSAPSSVPTRSKPLLQETSSKEPPNLPALLNPSGPQTRLAPFRRDRPAGHGTGIPSRSRDSPSSVDGQFYDANTNTPLSPHERAQEMSAKTEIPAELACLDTALLPLLRPLRNKSMVRGPSRLATATREYQEPMYPHSPPAHQEQLQHHQPPAFQMSARQNQQPQPPLPELKPMAPPLVTAHMTLATRSQHGFQQPATQKLYPLPLQFNPEGYYQQEHYPLPQHQHPSTPHRKLHSSGGCPEEWQTPRGPHGANDEDGKIFYVRKAYDGQNAAPQEQIKLRQQGQQRSLQNQPPPNKS</sequence>
<name>A0A2N5S1T2_9BASI</name>